<feature type="compositionally biased region" description="Low complexity" evidence="1">
    <location>
        <begin position="618"/>
        <end position="631"/>
    </location>
</feature>
<dbReference type="AlphaFoldDB" id="A0A444YUH1"/>
<organism evidence="3 4">
    <name type="scientific">Arachis hypogaea</name>
    <name type="common">Peanut</name>
    <dbReference type="NCBI Taxonomy" id="3818"/>
    <lineage>
        <taxon>Eukaryota</taxon>
        <taxon>Viridiplantae</taxon>
        <taxon>Streptophyta</taxon>
        <taxon>Embryophyta</taxon>
        <taxon>Tracheophyta</taxon>
        <taxon>Spermatophyta</taxon>
        <taxon>Magnoliopsida</taxon>
        <taxon>eudicotyledons</taxon>
        <taxon>Gunneridae</taxon>
        <taxon>Pentapetalae</taxon>
        <taxon>rosids</taxon>
        <taxon>fabids</taxon>
        <taxon>Fabales</taxon>
        <taxon>Fabaceae</taxon>
        <taxon>Papilionoideae</taxon>
        <taxon>50 kb inversion clade</taxon>
        <taxon>dalbergioids sensu lato</taxon>
        <taxon>Dalbergieae</taxon>
        <taxon>Pterocarpus clade</taxon>
        <taxon>Arachis</taxon>
    </lineage>
</organism>
<reference evidence="3 4" key="1">
    <citation type="submission" date="2019-01" db="EMBL/GenBank/DDBJ databases">
        <title>Sequencing of cultivated peanut Arachis hypogaea provides insights into genome evolution and oil improvement.</title>
        <authorList>
            <person name="Chen X."/>
        </authorList>
    </citation>
    <scope>NUCLEOTIDE SEQUENCE [LARGE SCALE GENOMIC DNA]</scope>
    <source>
        <strain evidence="4">cv. Fuhuasheng</strain>
        <tissue evidence="3">Leaves</tissue>
    </source>
</reference>
<gene>
    <name evidence="3" type="ORF">Ahy_B06g085437</name>
</gene>
<feature type="compositionally biased region" description="Basic residues" evidence="1">
    <location>
        <begin position="523"/>
        <end position="547"/>
    </location>
</feature>
<dbReference type="PANTHER" id="PTHR31973">
    <property type="entry name" value="POLYPROTEIN, PUTATIVE-RELATED"/>
    <property type="match status" value="1"/>
</dbReference>
<dbReference type="InterPro" id="IPR058594">
    <property type="entry name" value="PB1-like_dom_pln"/>
</dbReference>
<feature type="compositionally biased region" description="Polar residues" evidence="1">
    <location>
        <begin position="564"/>
        <end position="573"/>
    </location>
</feature>
<feature type="compositionally biased region" description="Basic and acidic residues" evidence="1">
    <location>
        <begin position="495"/>
        <end position="513"/>
    </location>
</feature>
<evidence type="ECO:0000256" key="1">
    <source>
        <dbReference type="SAM" id="MobiDB-lite"/>
    </source>
</evidence>
<comment type="caution">
    <text evidence="3">The sequence shown here is derived from an EMBL/GenBank/DDBJ whole genome shotgun (WGS) entry which is preliminary data.</text>
</comment>
<proteinExistence type="predicted"/>
<dbReference type="EMBL" id="SDMP01000016">
    <property type="protein sequence ID" value="RYR05580.1"/>
    <property type="molecule type" value="Genomic_DNA"/>
</dbReference>
<dbReference type="Proteomes" id="UP000289738">
    <property type="component" value="Chromosome B06"/>
</dbReference>
<evidence type="ECO:0000259" key="2">
    <source>
        <dbReference type="Pfam" id="PF26130"/>
    </source>
</evidence>
<feature type="region of interest" description="Disordered" evidence="1">
    <location>
        <begin position="475"/>
        <end position="644"/>
    </location>
</feature>
<feature type="compositionally biased region" description="Basic residues" evidence="1">
    <location>
        <begin position="483"/>
        <end position="494"/>
    </location>
</feature>
<feature type="compositionally biased region" description="Basic residues" evidence="1">
    <location>
        <begin position="575"/>
        <end position="587"/>
    </location>
</feature>
<dbReference type="Pfam" id="PF26130">
    <property type="entry name" value="PB1-like"/>
    <property type="match status" value="1"/>
</dbReference>
<feature type="region of interest" description="Disordered" evidence="1">
    <location>
        <begin position="149"/>
        <end position="207"/>
    </location>
</feature>
<feature type="compositionally biased region" description="Acidic residues" evidence="1">
    <location>
        <begin position="170"/>
        <end position="188"/>
    </location>
</feature>
<feature type="compositionally biased region" description="Basic and acidic residues" evidence="1">
    <location>
        <begin position="159"/>
        <end position="168"/>
    </location>
</feature>
<sequence length="673" mass="75264">MALFNMRVHHGGLFGYDNGVLRYLKGQSTVVEDIDGDRWSVFEAYEELRHLGYLKSNISALWYIDPTEDDYERHLRLLVGDTEAIEMCTIAGRRGYVDLFVVHDVEDAEGFPEVGFLDVGGQTVGGQNEKPLGGAMDLVLFEGNVDNSDGARVADQQECDNKDGRVELGQEGDEADGDDASSGEDSDDPTYLPSDEEKNSVEDIHFTDSDDVYDYESGFGEDNAVPKDCNVEKGKKVVTSDLDDEDAFDSDELEQDHVIAGVGMGDDDEEDHAEEGGQRFPVHKTQKEMGKYQWKVGTLYESRQEFKDTVAAYAVNTARNIKFSKCDLVRVRAVCQKGCPFWLYAHRVGEESTWQLRSMNLQHTCMQTHRVGIMHSKWLGTQFKKKVESNPKIKVKELVAKAHKKWNLTVTKAMAAKTKQEALSQIQGAFREQYKRINDYCHELLRTNPGSTVILKAVIHPVNGPELWERTQYDDVIPPPYRRPSHRPVKKRKRGAADEDFRSQTHMSRRGEVQRCSNCGGVGHKKSGCSLPKKRAQSSTNRAKKNAAKLAPGQTAWGGRKRTTTPSPSNLPASHTRKNPTRPKKREARPTTEAPQPKKASTKPKKASTQPNILAQPKNKAASSATSTSNKQPPSQPSVRKKPFSIIQCSAPHLPMQKLRLMAKLPPSQWGNL</sequence>
<accession>A0A444YUH1</accession>
<feature type="domain" description="PB1-like" evidence="2">
    <location>
        <begin position="4"/>
        <end position="103"/>
    </location>
</feature>
<feature type="compositionally biased region" description="Basic and acidic residues" evidence="1">
    <location>
        <begin position="195"/>
        <end position="207"/>
    </location>
</feature>
<protein>
    <recommendedName>
        <fullName evidence="2">PB1-like domain-containing protein</fullName>
    </recommendedName>
</protein>
<keyword evidence="4" id="KW-1185">Reference proteome</keyword>
<name>A0A444YUH1_ARAHY</name>
<dbReference type="PANTHER" id="PTHR31973:SF187">
    <property type="entry name" value="MUTATOR TRANSPOSASE MUDRA PROTEIN"/>
    <property type="match status" value="1"/>
</dbReference>
<evidence type="ECO:0000313" key="3">
    <source>
        <dbReference type="EMBL" id="RYR05580.1"/>
    </source>
</evidence>
<evidence type="ECO:0000313" key="4">
    <source>
        <dbReference type="Proteomes" id="UP000289738"/>
    </source>
</evidence>